<dbReference type="CDD" id="cd06529">
    <property type="entry name" value="S24_LexA-like"/>
    <property type="match status" value="1"/>
</dbReference>
<proteinExistence type="predicted"/>
<dbReference type="Gene3D" id="2.10.109.10">
    <property type="entry name" value="Umud Fragment, subunit A"/>
    <property type="match status" value="1"/>
</dbReference>
<dbReference type="Proteomes" id="UP000198500">
    <property type="component" value="Unassembled WGS sequence"/>
</dbReference>
<dbReference type="SUPFAM" id="SSF51306">
    <property type="entry name" value="LexA/Signal peptidase"/>
    <property type="match status" value="1"/>
</dbReference>
<reference evidence="3 4" key="1">
    <citation type="submission" date="2016-10" db="EMBL/GenBank/DDBJ databases">
        <authorList>
            <person name="de Groot N.N."/>
        </authorList>
    </citation>
    <scope>NUCLEOTIDE SEQUENCE [LARGE SCALE GENOMIC DNA]</scope>
    <source>
        <strain evidence="3 4">DSM 19219</strain>
    </source>
</reference>
<dbReference type="AlphaFoldDB" id="A0A1H3EME6"/>
<evidence type="ECO:0000259" key="2">
    <source>
        <dbReference type="Pfam" id="PF00717"/>
    </source>
</evidence>
<dbReference type="PANTHER" id="PTHR33516:SF2">
    <property type="entry name" value="LEXA REPRESSOR-RELATED"/>
    <property type="match status" value="1"/>
</dbReference>
<evidence type="ECO:0000313" key="4">
    <source>
        <dbReference type="Proteomes" id="UP000198500"/>
    </source>
</evidence>
<dbReference type="InterPro" id="IPR039418">
    <property type="entry name" value="LexA-like"/>
</dbReference>
<dbReference type="PANTHER" id="PTHR33516">
    <property type="entry name" value="LEXA REPRESSOR"/>
    <property type="match status" value="1"/>
</dbReference>
<name>A0A1H3EME6_9GAMM</name>
<protein>
    <submittedName>
        <fullName evidence="3">DNA polymerase V</fullName>
    </submittedName>
</protein>
<feature type="region of interest" description="Disordered" evidence="1">
    <location>
        <begin position="1"/>
        <end position="30"/>
    </location>
</feature>
<evidence type="ECO:0000313" key="3">
    <source>
        <dbReference type="EMBL" id="SDX79963.1"/>
    </source>
</evidence>
<organism evidence="3 4">
    <name type="scientific">Aidingimonas halophila</name>
    <dbReference type="NCBI Taxonomy" id="574349"/>
    <lineage>
        <taxon>Bacteria</taxon>
        <taxon>Pseudomonadati</taxon>
        <taxon>Pseudomonadota</taxon>
        <taxon>Gammaproteobacteria</taxon>
        <taxon>Oceanospirillales</taxon>
        <taxon>Halomonadaceae</taxon>
        <taxon>Aidingimonas</taxon>
    </lineage>
</organism>
<sequence>MRVDPLSLPAMNRTSPSPWTRSASGFPSPADDYREAPLDLHRHLVPHPSATFFMRVADESQSRDGFHQHDLLIVDRSLTAQRGDWVIAALDGELCLQRLDGNGRRIWLCPADPGRARLPLDDENDVRLWGVVSHIIHACRHRPS</sequence>
<feature type="domain" description="Peptidase S24/S26A/S26B/S26C" evidence="2">
    <location>
        <begin position="21"/>
        <end position="132"/>
    </location>
</feature>
<evidence type="ECO:0000256" key="1">
    <source>
        <dbReference type="SAM" id="MobiDB-lite"/>
    </source>
</evidence>
<dbReference type="Pfam" id="PF00717">
    <property type="entry name" value="Peptidase_S24"/>
    <property type="match status" value="1"/>
</dbReference>
<dbReference type="InterPro" id="IPR050077">
    <property type="entry name" value="LexA_repressor"/>
</dbReference>
<dbReference type="NCBIfam" id="NF007621">
    <property type="entry name" value="PRK10276.1"/>
    <property type="match status" value="1"/>
</dbReference>
<dbReference type="InterPro" id="IPR015927">
    <property type="entry name" value="Peptidase_S24_S26A/B/C"/>
</dbReference>
<feature type="compositionally biased region" description="Polar residues" evidence="1">
    <location>
        <begin position="12"/>
        <end position="25"/>
    </location>
</feature>
<dbReference type="EMBL" id="FNNI01000007">
    <property type="protein sequence ID" value="SDX79963.1"/>
    <property type="molecule type" value="Genomic_DNA"/>
</dbReference>
<accession>A0A1H3EME6</accession>
<dbReference type="STRING" id="574349.SAMN05443545_107182"/>
<dbReference type="RefSeq" id="WP_092570946.1">
    <property type="nucleotide sequence ID" value="NZ_BMXH01000006.1"/>
</dbReference>
<gene>
    <name evidence="3" type="ORF">SAMN05443545_107182</name>
</gene>
<keyword evidence="4" id="KW-1185">Reference proteome</keyword>
<dbReference type="InterPro" id="IPR036286">
    <property type="entry name" value="LexA/Signal_pep-like_sf"/>
</dbReference>